<keyword evidence="5" id="KW-1185">Reference proteome</keyword>
<dbReference type="SUPFAM" id="SSF53098">
    <property type="entry name" value="Ribonuclease H-like"/>
    <property type="match status" value="1"/>
</dbReference>
<name>A0AAE0G9G2_9CHLO</name>
<dbReference type="PROSITE" id="PS50994">
    <property type="entry name" value="INTEGRASE"/>
    <property type="match status" value="1"/>
</dbReference>
<dbReference type="Gene3D" id="3.30.420.10">
    <property type="entry name" value="Ribonuclease H-like superfamily/Ribonuclease H"/>
    <property type="match status" value="1"/>
</dbReference>
<keyword evidence="1" id="KW-0378">Hydrolase</keyword>
<proteinExistence type="predicted"/>
<feature type="domain" description="Integrase catalytic" evidence="3">
    <location>
        <begin position="584"/>
        <end position="764"/>
    </location>
</feature>
<gene>
    <name evidence="4" type="ORF">CYMTET_17778</name>
</gene>
<comment type="caution">
    <text evidence="4">The sequence shown here is derived from an EMBL/GenBank/DDBJ whole genome shotgun (WGS) entry which is preliminary data.</text>
</comment>
<evidence type="ECO:0000259" key="3">
    <source>
        <dbReference type="PROSITE" id="PS50994"/>
    </source>
</evidence>
<reference evidence="4 5" key="1">
    <citation type="journal article" date="2015" name="Genome Biol. Evol.">
        <title>Comparative Genomics of a Bacterivorous Green Alga Reveals Evolutionary Causalities and Consequences of Phago-Mixotrophic Mode of Nutrition.</title>
        <authorList>
            <person name="Burns J.A."/>
            <person name="Paasch A."/>
            <person name="Narechania A."/>
            <person name="Kim E."/>
        </authorList>
    </citation>
    <scope>NUCLEOTIDE SEQUENCE [LARGE SCALE GENOMIC DNA]</scope>
    <source>
        <strain evidence="4 5">PLY_AMNH</strain>
    </source>
</reference>
<dbReference type="GO" id="GO:0008233">
    <property type="term" value="F:peptidase activity"/>
    <property type="evidence" value="ECO:0007669"/>
    <property type="project" value="UniProtKB-KW"/>
</dbReference>
<evidence type="ECO:0000256" key="2">
    <source>
        <dbReference type="SAM" id="MobiDB-lite"/>
    </source>
</evidence>
<keyword evidence="1" id="KW-0645">Protease</keyword>
<dbReference type="EMBL" id="LGRX02008009">
    <property type="protein sequence ID" value="KAK3274016.1"/>
    <property type="molecule type" value="Genomic_DNA"/>
</dbReference>
<dbReference type="InterPro" id="IPR057670">
    <property type="entry name" value="SH3_retrovirus"/>
</dbReference>
<feature type="region of interest" description="Disordered" evidence="2">
    <location>
        <begin position="62"/>
        <end position="118"/>
    </location>
</feature>
<dbReference type="Pfam" id="PF25597">
    <property type="entry name" value="SH3_retrovirus"/>
    <property type="match status" value="1"/>
</dbReference>
<evidence type="ECO:0000313" key="5">
    <source>
        <dbReference type="Proteomes" id="UP001190700"/>
    </source>
</evidence>
<feature type="compositionally biased region" description="Basic and acidic residues" evidence="2">
    <location>
        <begin position="62"/>
        <end position="71"/>
    </location>
</feature>
<dbReference type="PANTHER" id="PTHR42648:SF18">
    <property type="entry name" value="RETROTRANSPOSON, UNCLASSIFIED-LIKE PROTEIN"/>
    <property type="match status" value="1"/>
</dbReference>
<sequence length="914" mass="101087">MVRTSLEDSRDWASGLGQTTQALIRAVESFGTLIFDITGGWGAGDGPYSNYFGSTHDSYSHSDFEYDNHPEDQDDFGSMPDLTSSDYDDDPADHDPCGSVPELASSSGSDSDHDDGGDCHPCDAWASGVFSSGMLASGGPMPDLEPDSDSGGSVPDLESASNSDSDGMFDYCDSIPDLDSGSDSGDDYGGTLPSDAWACGLYRTPDAGSVEMACGAHPGRAMDHSVVGKSAVLDSGATKHIFNSEEVFNANYNTEARETFKVVQSKAISSSGSGSVTFAKRDTKSGRMVGLQLLGAHCTPGQPFNLLSVVALEDVGFLVDFGARSVSKGGVVFCFARIGNQYIVHEDYAETLDTYLACAIQHDGDQRDRFDWKFEDTEPHFTTHGPFFLELFASEGNHILATYCTLSDTCFIKDRVGKHFYGNPPFDHDIILKCLQKALANFDKDPVNTKFMFVLPKWVTASWWHLTTPFSIIHECPTGAKIFSAPWESCYNLVNLEPCGEDWVWIEDTKWPVVVLFKDSQTVEQLDLKMLQHVRLGHIGDKPIDHMFAESIPMSISESQYSGSPVQHCPERCIACRLTKVIRPSVKPTGRELSKELGSLVWSDTCGPFKVSAGGYRWFALFVDDSTSWICIYFLKYKSDYLEAFKLYIVEVKRLRSCMGLPKGYHMTLHTDGDSTMVAGQTGAFCKEHGIQQRNGSPYLHENQARVERSHRDVQAMTRTLLLTSGFGVEMWPLAARHVVYILNRIFRKSLDWTSAHYVVYKKHADLSQLRIFGCLAYPFIDPSLREHKLSNRARELKYVGHSEVSSAHLLYDADSGKVVNSGMVTYSEVSSAYLLYDADSGKVVNSGMVTFPEVFKLLTCYMMLTLGKWLTRVWSPFSEVSSAYLLYDADSGKVVNSGMVTSSERLDKLGKVW</sequence>
<dbReference type="InterPro" id="IPR001584">
    <property type="entry name" value="Integrase_cat-core"/>
</dbReference>
<dbReference type="AlphaFoldDB" id="A0AAE0G9G2"/>
<dbReference type="InterPro" id="IPR036397">
    <property type="entry name" value="RNaseH_sf"/>
</dbReference>
<accession>A0AAE0G9G2</accession>
<dbReference type="GO" id="GO:0006508">
    <property type="term" value="P:proteolysis"/>
    <property type="evidence" value="ECO:0007669"/>
    <property type="project" value="UniProtKB-KW"/>
</dbReference>
<dbReference type="InterPro" id="IPR054722">
    <property type="entry name" value="PolX-like_BBD"/>
</dbReference>
<evidence type="ECO:0000256" key="1">
    <source>
        <dbReference type="ARBA" id="ARBA00022670"/>
    </source>
</evidence>
<dbReference type="Proteomes" id="UP001190700">
    <property type="component" value="Unassembled WGS sequence"/>
</dbReference>
<feature type="compositionally biased region" description="Low complexity" evidence="2">
    <location>
        <begin position="173"/>
        <end position="183"/>
    </location>
</feature>
<dbReference type="PANTHER" id="PTHR42648">
    <property type="entry name" value="TRANSPOSASE, PUTATIVE-RELATED"/>
    <property type="match status" value="1"/>
</dbReference>
<dbReference type="GO" id="GO:0003676">
    <property type="term" value="F:nucleic acid binding"/>
    <property type="evidence" value="ECO:0007669"/>
    <property type="project" value="InterPro"/>
</dbReference>
<dbReference type="Pfam" id="PF22936">
    <property type="entry name" value="Pol_BBD"/>
    <property type="match status" value="1"/>
</dbReference>
<dbReference type="InterPro" id="IPR012337">
    <property type="entry name" value="RNaseH-like_sf"/>
</dbReference>
<organism evidence="4 5">
    <name type="scientific">Cymbomonas tetramitiformis</name>
    <dbReference type="NCBI Taxonomy" id="36881"/>
    <lineage>
        <taxon>Eukaryota</taxon>
        <taxon>Viridiplantae</taxon>
        <taxon>Chlorophyta</taxon>
        <taxon>Pyramimonadophyceae</taxon>
        <taxon>Pyramimonadales</taxon>
        <taxon>Pyramimonadaceae</taxon>
        <taxon>Cymbomonas</taxon>
    </lineage>
</organism>
<protein>
    <recommendedName>
        <fullName evidence="3">Integrase catalytic domain-containing protein</fullName>
    </recommendedName>
</protein>
<dbReference type="GO" id="GO:0015074">
    <property type="term" value="P:DNA integration"/>
    <property type="evidence" value="ECO:0007669"/>
    <property type="project" value="InterPro"/>
</dbReference>
<feature type="region of interest" description="Disordered" evidence="2">
    <location>
        <begin position="136"/>
        <end position="189"/>
    </location>
</feature>
<evidence type="ECO:0000313" key="4">
    <source>
        <dbReference type="EMBL" id="KAK3274016.1"/>
    </source>
</evidence>
<dbReference type="InterPro" id="IPR039537">
    <property type="entry name" value="Retrotran_Ty1/copia-like"/>
</dbReference>